<gene>
    <name evidence="1" type="ORF">KHA97_07530</name>
</gene>
<evidence type="ECO:0000313" key="1">
    <source>
        <dbReference type="EMBL" id="MBS4194927.1"/>
    </source>
</evidence>
<protein>
    <submittedName>
        <fullName evidence="1">Uncharacterized protein</fullName>
    </submittedName>
</protein>
<sequence length="285" mass="33303">MSNSLSSLKEQLDQVEEFFQETAHETRINSESDKQKPEIAFAISFKSKKVSHDWQKVQDNLGLTLRSLLNNTDQNFRIIIAGHEKPNIEELNDKRITWLSVKFPPPLNARRATRDKLRKRMVIGAFLRKNGFSGYFMPLDADDWIHYRFVEYIRSLPISNALIINKGFMVNVLQSEIWKQDQFYKYCGSSTVFNFSNGDFPKSSKRSDINKTAFKWATKNHVKVREFVKNHTLVDYPFVTYILAHGDNLSIIQGLRDNRASAEHHNGVGEELGDWIYEYFKVWKE</sequence>
<dbReference type="RefSeq" id="WP_213124069.1">
    <property type="nucleotide sequence ID" value="NZ_JAGYPG010000001.1"/>
</dbReference>
<comment type="caution">
    <text evidence="1">The sequence shown here is derived from an EMBL/GenBank/DDBJ whole genome shotgun (WGS) entry which is preliminary data.</text>
</comment>
<proteinExistence type="predicted"/>
<evidence type="ECO:0000313" key="2">
    <source>
        <dbReference type="Proteomes" id="UP000681414"/>
    </source>
</evidence>
<accession>A0A942YFW7</accession>
<dbReference type="Proteomes" id="UP000681414">
    <property type="component" value="Unassembled WGS sequence"/>
</dbReference>
<organism evidence="1 2">
    <name type="scientific">Lederbergia citri</name>
    <dbReference type="NCBI Taxonomy" id="2833580"/>
    <lineage>
        <taxon>Bacteria</taxon>
        <taxon>Bacillati</taxon>
        <taxon>Bacillota</taxon>
        <taxon>Bacilli</taxon>
        <taxon>Bacillales</taxon>
        <taxon>Bacillaceae</taxon>
        <taxon>Lederbergia</taxon>
    </lineage>
</organism>
<name>A0A942YFW7_9BACI</name>
<keyword evidence="2" id="KW-1185">Reference proteome</keyword>
<dbReference type="EMBL" id="JAGYPG010000001">
    <property type="protein sequence ID" value="MBS4194927.1"/>
    <property type="molecule type" value="Genomic_DNA"/>
</dbReference>
<dbReference type="AlphaFoldDB" id="A0A942YFW7"/>
<reference evidence="1 2" key="1">
    <citation type="submission" date="2021-05" db="EMBL/GenBank/DDBJ databases">
        <title>Novel Bacillus species.</title>
        <authorList>
            <person name="Liu G."/>
        </authorList>
    </citation>
    <scope>NUCLEOTIDE SEQUENCE [LARGE SCALE GENOMIC DNA]</scope>
    <source>
        <strain evidence="2">FJAT-49780</strain>
    </source>
</reference>